<evidence type="ECO:0000256" key="1">
    <source>
        <dbReference type="ARBA" id="ARBA00022553"/>
    </source>
</evidence>
<dbReference type="KEGG" id="maes:Ga0123461_0808"/>
<evidence type="ECO:0000256" key="2">
    <source>
        <dbReference type="ARBA" id="ARBA00023012"/>
    </source>
</evidence>
<evidence type="ECO:0000313" key="5">
    <source>
        <dbReference type="EMBL" id="ATX79228.1"/>
    </source>
</evidence>
<dbReference type="Proteomes" id="UP000231701">
    <property type="component" value="Chromosome"/>
</dbReference>
<dbReference type="PROSITE" id="PS50110">
    <property type="entry name" value="RESPONSE_REGULATORY"/>
    <property type="match status" value="1"/>
</dbReference>
<dbReference type="Gene3D" id="3.40.50.2300">
    <property type="match status" value="1"/>
</dbReference>
<dbReference type="InterPro" id="IPR001789">
    <property type="entry name" value="Sig_transdc_resp-reg_receiver"/>
</dbReference>
<feature type="domain" description="Response regulatory" evidence="4">
    <location>
        <begin position="8"/>
        <end position="124"/>
    </location>
</feature>
<dbReference type="SMART" id="SM00448">
    <property type="entry name" value="REC"/>
    <property type="match status" value="1"/>
</dbReference>
<proteinExistence type="predicted"/>
<keyword evidence="2" id="KW-0902">Two-component regulatory system</keyword>
<evidence type="ECO:0000313" key="6">
    <source>
        <dbReference type="Proteomes" id="UP000231701"/>
    </source>
</evidence>
<keyword evidence="6" id="KW-1185">Reference proteome</keyword>
<evidence type="ECO:0000256" key="3">
    <source>
        <dbReference type="PROSITE-ProRule" id="PRU00169"/>
    </source>
</evidence>
<protein>
    <submittedName>
        <fullName evidence="5">Two-component system, cell cycle response regulator DivK</fullName>
    </submittedName>
</protein>
<gene>
    <name evidence="5" type="ORF">Ga0123461_0808</name>
</gene>
<evidence type="ECO:0000259" key="4">
    <source>
        <dbReference type="PROSITE" id="PS50110"/>
    </source>
</evidence>
<sequence length="126" mass="13529">MNNFSGKKIAVVDDTASILMLFTALLEAHHAEVVTAGSGREFLEQVAAISPDLILLDIQMPEMDGYRVLEMLRAIPAIGNTPVVALTAHAMSGDKERILEGGFSGYIAKPVDTRAFPDQIASFLAL</sequence>
<dbReference type="SMR" id="A0A2K8KWI7"/>
<reference evidence="5 6" key="1">
    <citation type="submission" date="2016-12" db="EMBL/GenBank/DDBJ databases">
        <title>Isolation and genomic insights into novel planktonic Zetaproteobacteria from stratified waters of the Chesapeake Bay.</title>
        <authorList>
            <person name="McAllister S.M."/>
            <person name="Kato S."/>
            <person name="Chan C.S."/>
            <person name="Chiu B.K."/>
            <person name="Field E.K."/>
        </authorList>
    </citation>
    <scope>NUCLEOTIDE SEQUENCE [LARGE SCALE GENOMIC DNA]</scope>
    <source>
        <strain evidence="5 6">CP-5</strain>
    </source>
</reference>
<organism evidence="5 6">
    <name type="scientific">Mariprofundus aestuarium</name>
    <dbReference type="NCBI Taxonomy" id="1921086"/>
    <lineage>
        <taxon>Bacteria</taxon>
        <taxon>Pseudomonadati</taxon>
        <taxon>Pseudomonadota</taxon>
        <taxon>Candidatius Mariprofundia</taxon>
        <taxon>Mariprofundales</taxon>
        <taxon>Mariprofundaceae</taxon>
        <taxon>Mariprofundus</taxon>
    </lineage>
</organism>
<accession>A0A2K8KWI7</accession>
<dbReference type="SUPFAM" id="SSF52172">
    <property type="entry name" value="CheY-like"/>
    <property type="match status" value="1"/>
</dbReference>
<dbReference type="AlphaFoldDB" id="A0A2K8KWI7"/>
<name>A0A2K8KWI7_MARES</name>
<dbReference type="PANTHER" id="PTHR45339">
    <property type="entry name" value="HYBRID SIGNAL TRANSDUCTION HISTIDINE KINASE J"/>
    <property type="match status" value="1"/>
</dbReference>
<dbReference type="GO" id="GO:0000160">
    <property type="term" value="P:phosphorelay signal transduction system"/>
    <property type="evidence" value="ECO:0007669"/>
    <property type="project" value="UniProtKB-KW"/>
</dbReference>
<dbReference type="Pfam" id="PF00072">
    <property type="entry name" value="Response_reg"/>
    <property type="match status" value="1"/>
</dbReference>
<dbReference type="RefSeq" id="WP_100277144.1">
    <property type="nucleotide sequence ID" value="NZ_CP018799.1"/>
</dbReference>
<feature type="modified residue" description="4-aspartylphosphate" evidence="3">
    <location>
        <position position="57"/>
    </location>
</feature>
<dbReference type="EMBL" id="CP018799">
    <property type="protein sequence ID" value="ATX79228.1"/>
    <property type="molecule type" value="Genomic_DNA"/>
</dbReference>
<dbReference type="InterPro" id="IPR011006">
    <property type="entry name" value="CheY-like_superfamily"/>
</dbReference>
<dbReference type="OrthoDB" id="5297299at2"/>
<keyword evidence="1 3" id="KW-0597">Phosphoprotein</keyword>
<dbReference type="PANTHER" id="PTHR45339:SF1">
    <property type="entry name" value="HYBRID SIGNAL TRANSDUCTION HISTIDINE KINASE J"/>
    <property type="match status" value="1"/>
</dbReference>